<evidence type="ECO:0000259" key="1">
    <source>
        <dbReference type="Pfam" id="PF01593"/>
    </source>
</evidence>
<name>A0A271IYD6_9BACT</name>
<evidence type="ECO:0000313" key="3">
    <source>
        <dbReference type="Proteomes" id="UP000216339"/>
    </source>
</evidence>
<gene>
    <name evidence="2" type="ORF">BSZ37_04830</name>
</gene>
<dbReference type="SUPFAM" id="SSF51905">
    <property type="entry name" value="FAD/NAD(P)-binding domain"/>
    <property type="match status" value="1"/>
</dbReference>
<protein>
    <recommendedName>
        <fullName evidence="1">Amine oxidase domain-containing protein</fullName>
    </recommendedName>
</protein>
<dbReference type="InterPro" id="IPR002937">
    <property type="entry name" value="Amino_oxidase"/>
</dbReference>
<keyword evidence="3" id="KW-1185">Reference proteome</keyword>
<comment type="caution">
    <text evidence="2">The sequence shown here is derived from an EMBL/GenBank/DDBJ whole genome shotgun (WGS) entry which is preliminary data.</text>
</comment>
<dbReference type="Gene3D" id="3.90.660.10">
    <property type="match status" value="1"/>
</dbReference>
<dbReference type="PANTHER" id="PTHR16128:SF5">
    <property type="entry name" value="FAD_NAD(P)-BINDING OXIDOREDUCTASE FAMILY PROTEIN"/>
    <property type="match status" value="1"/>
</dbReference>
<dbReference type="Proteomes" id="UP000216339">
    <property type="component" value="Unassembled WGS sequence"/>
</dbReference>
<dbReference type="RefSeq" id="WP_095509456.1">
    <property type="nucleotide sequence ID" value="NZ_MQWD01000001.1"/>
</dbReference>
<dbReference type="Gene3D" id="3.50.50.60">
    <property type="entry name" value="FAD/NAD(P)-binding domain"/>
    <property type="match status" value="1"/>
</dbReference>
<feature type="domain" description="Amine oxidase" evidence="1">
    <location>
        <begin position="117"/>
        <end position="358"/>
    </location>
</feature>
<dbReference type="PANTHER" id="PTHR16128">
    <property type="entry name" value="FAD/NAD(P)-BINDING OXIDOREDUCTASE FAMILY PROTEIN"/>
    <property type="match status" value="1"/>
</dbReference>
<dbReference type="GO" id="GO:0016491">
    <property type="term" value="F:oxidoreductase activity"/>
    <property type="evidence" value="ECO:0007669"/>
    <property type="project" value="InterPro"/>
</dbReference>
<proteinExistence type="predicted"/>
<accession>A0A271IYD6</accession>
<dbReference type="Pfam" id="PF01593">
    <property type="entry name" value="Amino_oxidase"/>
    <property type="match status" value="1"/>
</dbReference>
<dbReference type="AlphaFoldDB" id="A0A271IYD6"/>
<dbReference type="InterPro" id="IPR036188">
    <property type="entry name" value="FAD/NAD-bd_sf"/>
</dbReference>
<organism evidence="2 3">
    <name type="scientific">Rubrivirga marina</name>
    <dbReference type="NCBI Taxonomy" id="1196024"/>
    <lineage>
        <taxon>Bacteria</taxon>
        <taxon>Pseudomonadati</taxon>
        <taxon>Rhodothermota</taxon>
        <taxon>Rhodothermia</taxon>
        <taxon>Rhodothermales</taxon>
        <taxon>Rubricoccaceae</taxon>
        <taxon>Rubrivirga</taxon>
    </lineage>
</organism>
<dbReference type="Pfam" id="PF13450">
    <property type="entry name" value="NAD_binding_8"/>
    <property type="match status" value="1"/>
</dbReference>
<reference evidence="2 3" key="1">
    <citation type="submission" date="2016-11" db="EMBL/GenBank/DDBJ databases">
        <title>Study of marine rhodopsin-containing bacteria.</title>
        <authorList>
            <person name="Yoshizawa S."/>
            <person name="Kumagai Y."/>
            <person name="Kogure K."/>
        </authorList>
    </citation>
    <scope>NUCLEOTIDE SEQUENCE [LARGE SCALE GENOMIC DNA]</scope>
    <source>
        <strain evidence="2 3">SAORIC-28</strain>
    </source>
</reference>
<dbReference type="EMBL" id="MQWD01000001">
    <property type="protein sequence ID" value="PAP75814.1"/>
    <property type="molecule type" value="Genomic_DNA"/>
</dbReference>
<sequence length="363" mass="38729">MRLAVIGAGPAGLAAAHVLSPDVHVTAFEKSRGVSGRAATRWRDAPGQPALAEAHEPFRWRYDHGAQYLGPDPDSDVGRFLRALLDDDLVEIGGAVWPFDDAGTLHPDEARQDSARWTLPDGIAGLGRRLAEATPDLDLRLETRVTRLVREGTSWTVEADDGARHDGFAAVLLTPPAPQTADLLRASDLGTADAAALADALGAADYRSQFTVVWAFDAEIDRPADVYALVNAAGESGGGGYDVAWVAVESDKPNRAPVGASLFIAQMAPAWTDARYEDAPADVVRAAAEAVEGLWGPLPDPLWTDTQRWRYSLPNGAADTDTLEAASEHGLFFAGDFTAGKGRVHLAVEEGRKAAERIRQRLG</sequence>
<dbReference type="OrthoDB" id="56323at2"/>
<evidence type="ECO:0000313" key="2">
    <source>
        <dbReference type="EMBL" id="PAP75814.1"/>
    </source>
</evidence>